<accession>A0AAX1RUM3</accession>
<evidence type="ECO:0000313" key="2">
    <source>
        <dbReference type="Proteomes" id="UP000256337"/>
    </source>
</evidence>
<dbReference type="InterPro" id="IPR050155">
    <property type="entry name" value="HAD-like_hydrolase_sf"/>
</dbReference>
<dbReference type="InterPro" id="IPR041492">
    <property type="entry name" value="HAD_2"/>
</dbReference>
<dbReference type="Gene3D" id="1.10.150.240">
    <property type="entry name" value="Putative phosphatase, domain 2"/>
    <property type="match status" value="1"/>
</dbReference>
<dbReference type="InterPro" id="IPR006439">
    <property type="entry name" value="HAD-SF_hydro_IA"/>
</dbReference>
<name>A0AAX1RUM3_9STAP</name>
<dbReference type="Gene3D" id="3.40.50.1000">
    <property type="entry name" value="HAD superfamily/HAD-like"/>
    <property type="match status" value="1"/>
</dbReference>
<dbReference type="GO" id="GO:0006281">
    <property type="term" value="P:DNA repair"/>
    <property type="evidence" value="ECO:0007669"/>
    <property type="project" value="TreeGrafter"/>
</dbReference>
<dbReference type="GO" id="GO:0008967">
    <property type="term" value="F:phosphoglycolate phosphatase activity"/>
    <property type="evidence" value="ECO:0007669"/>
    <property type="project" value="TreeGrafter"/>
</dbReference>
<dbReference type="SUPFAM" id="SSF56784">
    <property type="entry name" value="HAD-like"/>
    <property type="match status" value="1"/>
</dbReference>
<dbReference type="InterPro" id="IPR036412">
    <property type="entry name" value="HAD-like_sf"/>
</dbReference>
<organism evidence="1 2">
    <name type="scientific">Staphylococcus felis</name>
    <dbReference type="NCBI Taxonomy" id="46127"/>
    <lineage>
        <taxon>Bacteria</taxon>
        <taxon>Bacillati</taxon>
        <taxon>Bacillota</taxon>
        <taxon>Bacilli</taxon>
        <taxon>Bacillales</taxon>
        <taxon>Staphylococcaceae</taxon>
        <taxon>Staphylococcus</taxon>
    </lineage>
</organism>
<gene>
    <name evidence="1" type="ORF">DOS76_09010</name>
</gene>
<dbReference type="InterPro" id="IPR023198">
    <property type="entry name" value="PGP-like_dom2"/>
</dbReference>
<dbReference type="GO" id="GO:0005829">
    <property type="term" value="C:cytosol"/>
    <property type="evidence" value="ECO:0007669"/>
    <property type="project" value="TreeGrafter"/>
</dbReference>
<dbReference type="InterPro" id="IPR023214">
    <property type="entry name" value="HAD_sf"/>
</dbReference>
<dbReference type="SFLD" id="SFLDG01129">
    <property type="entry name" value="C1.5:_HAD__Beta-PGM__Phosphata"/>
    <property type="match status" value="1"/>
</dbReference>
<dbReference type="Pfam" id="PF13419">
    <property type="entry name" value="HAD_2"/>
    <property type="match status" value="1"/>
</dbReference>
<keyword evidence="1" id="KW-0378">Hydrolase</keyword>
<dbReference type="RefSeq" id="WP_115856242.1">
    <property type="nucleotide sequence ID" value="NZ_CAJUZR010000001.1"/>
</dbReference>
<protein>
    <submittedName>
        <fullName evidence="1">HAD family hydrolase</fullName>
    </submittedName>
</protein>
<dbReference type="AlphaFoldDB" id="A0AAX1RUM3"/>
<comment type="caution">
    <text evidence="1">The sequence shown here is derived from an EMBL/GenBank/DDBJ whole genome shotgun (WGS) entry which is preliminary data.</text>
</comment>
<dbReference type="PANTHER" id="PTHR43434">
    <property type="entry name" value="PHOSPHOGLYCOLATE PHOSPHATASE"/>
    <property type="match status" value="1"/>
</dbReference>
<dbReference type="SFLD" id="SFLDS00003">
    <property type="entry name" value="Haloacid_Dehalogenase"/>
    <property type="match status" value="1"/>
</dbReference>
<dbReference type="PANTHER" id="PTHR43434:SF1">
    <property type="entry name" value="PHOSPHOGLYCOLATE PHOSPHATASE"/>
    <property type="match status" value="1"/>
</dbReference>
<sequence>MALSWIMFDKDGTLIQFDQSWVKIGIQLIDDVCYHFKIQNKEDIYQKLGVIDKQFKEGSIMASGTLEDMIGIFNQFANQDTANWTSNRSQELIRQRVPENIMYTGVKEMLERLKNEGYHLGIVTSDNDEGVTQFLKQTDTEALFECIISTNGDGYEKPDSRILQPLWDKGIKKDEVIIVGDTDNDILTGKNAHLLLSIGVRTGLGQAAQFEEADFVIDSVNELPNVLSNRIRD</sequence>
<dbReference type="EMBL" id="QKYD01000129">
    <property type="protein sequence ID" value="REI20334.1"/>
    <property type="molecule type" value="Genomic_DNA"/>
</dbReference>
<proteinExistence type="predicted"/>
<reference evidence="1 2" key="1">
    <citation type="journal article" date="2018" name="Vet. Microbiol.">
        <title>Characterisation of Staphylococcus felis isolated from cats using whole genome sequencing.</title>
        <authorList>
            <person name="Worthing K."/>
            <person name="Pang S."/>
            <person name="Trott D.J."/>
            <person name="Abraham S."/>
            <person name="Coombs G.W."/>
            <person name="Jordan D."/>
            <person name="McIntyre L."/>
            <person name="Davies M.R."/>
            <person name="Norris J."/>
        </authorList>
    </citation>
    <scope>NUCLEOTIDE SEQUENCE [LARGE SCALE GENOMIC DNA]</scope>
    <source>
        <strain evidence="1 2">F25</strain>
    </source>
</reference>
<dbReference type="NCBIfam" id="TIGR01549">
    <property type="entry name" value="HAD-SF-IA-v1"/>
    <property type="match status" value="1"/>
</dbReference>
<dbReference type="Proteomes" id="UP000256337">
    <property type="component" value="Unassembled WGS sequence"/>
</dbReference>
<evidence type="ECO:0000313" key="1">
    <source>
        <dbReference type="EMBL" id="REI20334.1"/>
    </source>
</evidence>